<dbReference type="Pfam" id="PF20417">
    <property type="entry name" value="Gemin6_C"/>
    <property type="match status" value="1"/>
</dbReference>
<dbReference type="InterPro" id="IPR046857">
    <property type="entry name" value="Gemin6_Sm-like_dom"/>
</dbReference>
<name>A0ABN7BG41_9HEMI</name>
<evidence type="ECO:0000313" key="2">
    <source>
        <dbReference type="EMBL" id="BET03330.1"/>
    </source>
</evidence>
<organism evidence="2 3">
    <name type="scientific">Nesidiocoris tenuis</name>
    <dbReference type="NCBI Taxonomy" id="355587"/>
    <lineage>
        <taxon>Eukaryota</taxon>
        <taxon>Metazoa</taxon>
        <taxon>Ecdysozoa</taxon>
        <taxon>Arthropoda</taxon>
        <taxon>Hexapoda</taxon>
        <taxon>Insecta</taxon>
        <taxon>Pterygota</taxon>
        <taxon>Neoptera</taxon>
        <taxon>Paraneoptera</taxon>
        <taxon>Hemiptera</taxon>
        <taxon>Heteroptera</taxon>
        <taxon>Panheteroptera</taxon>
        <taxon>Cimicomorpha</taxon>
        <taxon>Miridae</taxon>
        <taxon>Dicyphina</taxon>
        <taxon>Nesidiocoris</taxon>
    </lineage>
</organism>
<proteinExistence type="predicted"/>
<dbReference type="InterPro" id="IPR046856">
    <property type="entry name" value="Gemin6_C"/>
</dbReference>
<feature type="domain" description="AD" evidence="1">
    <location>
        <begin position="67"/>
        <end position="165"/>
    </location>
</feature>
<dbReference type="InterPro" id="IPR047574">
    <property type="entry name" value="AD"/>
</dbReference>
<dbReference type="EMBL" id="AP028924">
    <property type="protein sequence ID" value="BET03330.1"/>
    <property type="molecule type" value="Genomic_DNA"/>
</dbReference>
<gene>
    <name evidence="2" type="ORF">NTJ_16148</name>
</gene>
<dbReference type="Proteomes" id="UP001307889">
    <property type="component" value="Chromosome 16"/>
</dbReference>
<evidence type="ECO:0000313" key="3">
    <source>
        <dbReference type="Proteomes" id="UP001307889"/>
    </source>
</evidence>
<dbReference type="PANTHER" id="PTHR14710:SF2">
    <property type="entry name" value="GEM-ASSOCIATED PROTEIN 6"/>
    <property type="match status" value="1"/>
</dbReference>
<accession>A0ABN7BG41</accession>
<protein>
    <submittedName>
        <fullName evidence="2">Gem (Nuclear organelle) associated protein 6</fullName>
    </submittedName>
</protein>
<sequence>MIPSGKDINRCLNIDIVELRDYVDKYVRVSIKGGKTFEGVLYTVDPVSGCAVLFNKVQNSFEFVFGHAVDKIDVLSQTEEKLSLFEPSPYSQSIQSSHDNQQTNSLSKLKSWLLRNRIPVEQVGNELKLGDVLTIIPPYNSNCCLSTNEIVLANVQRLIKSMPSD</sequence>
<dbReference type="InterPro" id="IPR009422">
    <property type="entry name" value="Gemin6"/>
</dbReference>
<reference evidence="2 3" key="1">
    <citation type="submission" date="2023-09" db="EMBL/GenBank/DDBJ databases">
        <title>Nesidiocoris tenuis whole genome shotgun sequence.</title>
        <authorList>
            <person name="Shibata T."/>
            <person name="Shimoda M."/>
            <person name="Kobayashi T."/>
            <person name="Uehara T."/>
        </authorList>
    </citation>
    <scope>NUCLEOTIDE SEQUENCE [LARGE SCALE GENOMIC DNA]</scope>
    <source>
        <strain evidence="2 3">Japan</strain>
    </source>
</reference>
<dbReference type="PROSITE" id="PS52001">
    <property type="entry name" value="AD"/>
    <property type="match status" value="1"/>
</dbReference>
<evidence type="ECO:0000259" key="1">
    <source>
        <dbReference type="PROSITE" id="PS52001"/>
    </source>
</evidence>
<dbReference type="Gene3D" id="2.30.30.100">
    <property type="match status" value="1"/>
</dbReference>
<keyword evidence="3" id="KW-1185">Reference proteome</keyword>
<dbReference type="PANTHER" id="PTHR14710">
    <property type="entry name" value="GEM-ASSOCIATED PROTEIN 6"/>
    <property type="match status" value="1"/>
</dbReference>
<dbReference type="Pfam" id="PF06372">
    <property type="entry name" value="Gemin6"/>
    <property type="match status" value="1"/>
</dbReference>